<keyword evidence="2" id="KW-1185">Reference proteome</keyword>
<evidence type="ECO:0000313" key="1">
    <source>
        <dbReference type="EMBL" id="CAG8623686.1"/>
    </source>
</evidence>
<dbReference type="AlphaFoldDB" id="A0A9N9D3B6"/>
<dbReference type="EMBL" id="CAJVPS010006284">
    <property type="protein sequence ID" value="CAG8623686.1"/>
    <property type="molecule type" value="Genomic_DNA"/>
</dbReference>
<sequence>KRLSSGAQSSVASFRAQRRLSSIFRYSDLKEPRPRTKSRLSLLKLSAVLDADDHVVGGLYLNKLSSEVSLYAAPAREIDSVY</sequence>
<name>A0A9N9D3B6_9GLOM</name>
<comment type="caution">
    <text evidence="1">The sequence shown here is derived from an EMBL/GenBank/DDBJ whole genome shotgun (WGS) entry which is preliminary data.</text>
</comment>
<dbReference type="Proteomes" id="UP000789508">
    <property type="component" value="Unassembled WGS sequence"/>
</dbReference>
<feature type="non-terminal residue" evidence="1">
    <location>
        <position position="1"/>
    </location>
</feature>
<organism evidence="1 2">
    <name type="scientific">Ambispora leptoticha</name>
    <dbReference type="NCBI Taxonomy" id="144679"/>
    <lineage>
        <taxon>Eukaryota</taxon>
        <taxon>Fungi</taxon>
        <taxon>Fungi incertae sedis</taxon>
        <taxon>Mucoromycota</taxon>
        <taxon>Glomeromycotina</taxon>
        <taxon>Glomeromycetes</taxon>
        <taxon>Archaeosporales</taxon>
        <taxon>Ambisporaceae</taxon>
        <taxon>Ambispora</taxon>
    </lineage>
</organism>
<evidence type="ECO:0000313" key="2">
    <source>
        <dbReference type="Proteomes" id="UP000789508"/>
    </source>
</evidence>
<proteinExistence type="predicted"/>
<accession>A0A9N9D3B6</accession>
<reference evidence="1" key="1">
    <citation type="submission" date="2021-06" db="EMBL/GenBank/DDBJ databases">
        <authorList>
            <person name="Kallberg Y."/>
            <person name="Tangrot J."/>
            <person name="Rosling A."/>
        </authorList>
    </citation>
    <scope>NUCLEOTIDE SEQUENCE</scope>
    <source>
        <strain evidence="1">FL130A</strain>
    </source>
</reference>
<protein>
    <submittedName>
        <fullName evidence="1">9186_t:CDS:1</fullName>
    </submittedName>
</protein>
<gene>
    <name evidence="1" type="ORF">ALEPTO_LOCUS9073</name>
</gene>